<protein>
    <submittedName>
        <fullName evidence="1">Uncharacterized protein</fullName>
    </submittedName>
</protein>
<comment type="caution">
    <text evidence="1">The sequence shown here is derived from an EMBL/GenBank/DDBJ whole genome shotgun (WGS) entry which is preliminary data.</text>
</comment>
<name>A0A9P5P7W1_9AGAR</name>
<dbReference type="OrthoDB" id="3127097at2759"/>
<dbReference type="Proteomes" id="UP000772434">
    <property type="component" value="Unassembled WGS sequence"/>
</dbReference>
<proteinExistence type="predicted"/>
<reference evidence="1" key="1">
    <citation type="submission" date="2020-11" db="EMBL/GenBank/DDBJ databases">
        <authorList>
            <consortium name="DOE Joint Genome Institute"/>
            <person name="Ahrendt S."/>
            <person name="Riley R."/>
            <person name="Andreopoulos W."/>
            <person name="Labutti K."/>
            <person name="Pangilinan J."/>
            <person name="Ruiz-Duenas F.J."/>
            <person name="Barrasa J.M."/>
            <person name="Sanchez-Garcia M."/>
            <person name="Camarero S."/>
            <person name="Miyauchi S."/>
            <person name="Serrano A."/>
            <person name="Linde D."/>
            <person name="Babiker R."/>
            <person name="Drula E."/>
            <person name="Ayuso-Fernandez I."/>
            <person name="Pacheco R."/>
            <person name="Padilla G."/>
            <person name="Ferreira P."/>
            <person name="Barriuso J."/>
            <person name="Kellner H."/>
            <person name="Castanera R."/>
            <person name="Alfaro M."/>
            <person name="Ramirez L."/>
            <person name="Pisabarro A.G."/>
            <person name="Kuo A."/>
            <person name="Tritt A."/>
            <person name="Lipzen A."/>
            <person name="He G."/>
            <person name="Yan M."/>
            <person name="Ng V."/>
            <person name="Cullen D."/>
            <person name="Martin F."/>
            <person name="Rosso M.-N."/>
            <person name="Henrissat B."/>
            <person name="Hibbett D."/>
            <person name="Martinez A.T."/>
            <person name="Grigoriev I.V."/>
        </authorList>
    </citation>
    <scope>NUCLEOTIDE SEQUENCE</scope>
    <source>
        <strain evidence="1">AH 40177</strain>
    </source>
</reference>
<evidence type="ECO:0000313" key="2">
    <source>
        <dbReference type="EMBL" id="KAF9059902.1"/>
    </source>
</evidence>
<organism evidence="1 3">
    <name type="scientific">Rhodocollybia butyracea</name>
    <dbReference type="NCBI Taxonomy" id="206335"/>
    <lineage>
        <taxon>Eukaryota</taxon>
        <taxon>Fungi</taxon>
        <taxon>Dikarya</taxon>
        <taxon>Basidiomycota</taxon>
        <taxon>Agaricomycotina</taxon>
        <taxon>Agaricomycetes</taxon>
        <taxon>Agaricomycetidae</taxon>
        <taxon>Agaricales</taxon>
        <taxon>Marasmiineae</taxon>
        <taxon>Omphalotaceae</taxon>
        <taxon>Rhodocollybia</taxon>
    </lineage>
</organism>
<dbReference type="AlphaFoldDB" id="A0A9P5P7W1"/>
<evidence type="ECO:0000313" key="1">
    <source>
        <dbReference type="EMBL" id="KAF9059886.1"/>
    </source>
</evidence>
<dbReference type="EMBL" id="JADNRY010000272">
    <property type="protein sequence ID" value="KAF9059886.1"/>
    <property type="molecule type" value="Genomic_DNA"/>
</dbReference>
<evidence type="ECO:0000313" key="3">
    <source>
        <dbReference type="Proteomes" id="UP000772434"/>
    </source>
</evidence>
<sequence length="136" mass="14995">MSLLPLLKNPQRPPPLTAEAYRLTLVQAPTTRKRSRRNHNHNELVILPNGRTLTQNPALPRLPGQIGLRGERPVNLEESAAPAPLVAEQEYFGGTIGGERPTKRHETSGATQAIINNVSQPIRTFKIQRPCAALCQ</sequence>
<accession>A0A9P5P7W1</accession>
<dbReference type="EMBL" id="JADNRY010000272">
    <property type="protein sequence ID" value="KAF9059902.1"/>
    <property type="molecule type" value="Genomic_DNA"/>
</dbReference>
<keyword evidence="3" id="KW-1185">Reference proteome</keyword>
<gene>
    <name evidence="1" type="ORF">BDP27DRAFT_1430721</name>
    <name evidence="2" type="ORF">BDP27DRAFT_1430736</name>
</gene>